<feature type="region of interest" description="Disordered" evidence="1">
    <location>
        <begin position="1"/>
        <end position="26"/>
    </location>
</feature>
<feature type="compositionally biased region" description="Basic residues" evidence="1">
    <location>
        <begin position="15"/>
        <end position="24"/>
    </location>
</feature>
<protein>
    <submittedName>
        <fullName evidence="2">Uncharacterized protein</fullName>
    </submittedName>
</protein>
<evidence type="ECO:0000313" key="3">
    <source>
        <dbReference type="Proteomes" id="UP000664859"/>
    </source>
</evidence>
<reference evidence="2" key="1">
    <citation type="submission" date="2021-02" db="EMBL/GenBank/DDBJ databases">
        <title>First Annotated Genome of the Yellow-green Alga Tribonema minus.</title>
        <authorList>
            <person name="Mahan K.M."/>
        </authorList>
    </citation>
    <scope>NUCLEOTIDE SEQUENCE</scope>
    <source>
        <strain evidence="2">UTEX B ZZ1240</strain>
    </source>
</reference>
<dbReference type="EMBL" id="JAFCMP010000009">
    <property type="protein sequence ID" value="KAG5192171.1"/>
    <property type="molecule type" value="Genomic_DNA"/>
</dbReference>
<gene>
    <name evidence="2" type="ORF">JKP88DRAFT_250990</name>
</gene>
<name>A0A835ZEA8_9STRA</name>
<accession>A0A835ZEA8</accession>
<sequence>MTKRKTRQEHNNDKKARKASRRVPRITTGQYTYEKQVIEAQHRGFNVIHDETAWEAQKAVVLSQRKLCIIGRKPIRFNDIMSGNVRATPRTAAEKVATSAKQSALMKGCEQTNWYEASATEAALRMLDPNGALQIETLPDGLSADYIAQTHGDESDLHAGIQVKSANRDDSDAPVNLRVAQGHGGAGGKYETLILLGVIFTVDDMEGARAAMKADFNHVPQVRVDEVFLYANATEIHTASLQPHRRIRADDSYGDNRYVVGFDDESRLCRMQEKLTTLVREKKRWTKEQFLFAFGSDSPNPKLNPNQTTEMANCAALAAQVGLRNLSAPKRQNETVDVVWRVEGSARVIHISLKTAKIHRKGFQISLNKHPNAAHCDFVFAFYIDRTIGTRTHVSVIPAAVVYAERTAVVKNPTFNWSPTSNAHVLASRISLSDPNAAQLLLRACTELAKDNI</sequence>
<keyword evidence="3" id="KW-1185">Reference proteome</keyword>
<evidence type="ECO:0000256" key="1">
    <source>
        <dbReference type="SAM" id="MobiDB-lite"/>
    </source>
</evidence>
<dbReference type="Proteomes" id="UP000664859">
    <property type="component" value="Unassembled WGS sequence"/>
</dbReference>
<comment type="caution">
    <text evidence="2">The sequence shown here is derived from an EMBL/GenBank/DDBJ whole genome shotgun (WGS) entry which is preliminary data.</text>
</comment>
<proteinExistence type="predicted"/>
<organism evidence="2 3">
    <name type="scientific">Tribonema minus</name>
    <dbReference type="NCBI Taxonomy" id="303371"/>
    <lineage>
        <taxon>Eukaryota</taxon>
        <taxon>Sar</taxon>
        <taxon>Stramenopiles</taxon>
        <taxon>Ochrophyta</taxon>
        <taxon>PX clade</taxon>
        <taxon>Xanthophyceae</taxon>
        <taxon>Tribonematales</taxon>
        <taxon>Tribonemataceae</taxon>
        <taxon>Tribonema</taxon>
    </lineage>
</organism>
<evidence type="ECO:0000313" key="2">
    <source>
        <dbReference type="EMBL" id="KAG5192171.1"/>
    </source>
</evidence>
<dbReference type="AlphaFoldDB" id="A0A835ZEA8"/>